<dbReference type="Gene3D" id="1.20.144.10">
    <property type="entry name" value="Phosphatidic acid phosphatase type 2/haloperoxidase"/>
    <property type="match status" value="1"/>
</dbReference>
<gene>
    <name evidence="3" type="ORF">FHS99_002608</name>
</gene>
<sequence length="210" mass="22448">MDMDRQAHQSQAQQATVGRTAVERADAQVNASVAPLRDTMVVRATSAFSEILDQPPLVAISALTAGAGLVTRNPRLARAGLRMLASHALATLVKGVIKNRVDRSRPKKLVDDGDYVMESGESDEGDMRSFPSGHTAGGVAVVRALAREYPGSTWPTGVGLTATAAALIPKQAHYPSDIAAGAVVGWVSEYLVDLTWHRMERYFPKALATR</sequence>
<dbReference type="AlphaFoldDB" id="A0A7W9BU15"/>
<protein>
    <submittedName>
        <fullName evidence="3">Membrane-associated phospholipid phosphatase</fullName>
    </submittedName>
</protein>
<dbReference type="InterPro" id="IPR000326">
    <property type="entry name" value="PAP2/HPO"/>
</dbReference>
<dbReference type="Pfam" id="PF01569">
    <property type="entry name" value="PAP2"/>
    <property type="match status" value="1"/>
</dbReference>
<evidence type="ECO:0000313" key="4">
    <source>
        <dbReference type="Proteomes" id="UP000546701"/>
    </source>
</evidence>
<organism evidence="3 4">
    <name type="scientific">Sphingomonas prati</name>
    <dbReference type="NCBI Taxonomy" id="1843237"/>
    <lineage>
        <taxon>Bacteria</taxon>
        <taxon>Pseudomonadati</taxon>
        <taxon>Pseudomonadota</taxon>
        <taxon>Alphaproteobacteria</taxon>
        <taxon>Sphingomonadales</taxon>
        <taxon>Sphingomonadaceae</taxon>
        <taxon>Sphingomonas</taxon>
    </lineage>
</organism>
<reference evidence="3 4" key="1">
    <citation type="submission" date="2020-08" db="EMBL/GenBank/DDBJ databases">
        <title>Genomic Encyclopedia of Type Strains, Phase IV (KMG-IV): sequencing the most valuable type-strain genomes for metagenomic binning, comparative biology and taxonomic classification.</title>
        <authorList>
            <person name="Goeker M."/>
        </authorList>
    </citation>
    <scope>NUCLEOTIDE SEQUENCE [LARGE SCALE GENOMIC DNA]</scope>
    <source>
        <strain evidence="3 4">DSM 103336</strain>
    </source>
</reference>
<keyword evidence="4" id="KW-1185">Reference proteome</keyword>
<evidence type="ECO:0000259" key="2">
    <source>
        <dbReference type="Pfam" id="PF01569"/>
    </source>
</evidence>
<feature type="compositionally biased region" description="Polar residues" evidence="1">
    <location>
        <begin position="8"/>
        <end position="17"/>
    </location>
</feature>
<dbReference type="EMBL" id="JACIJR010000006">
    <property type="protein sequence ID" value="MBB5730110.1"/>
    <property type="molecule type" value="Genomic_DNA"/>
</dbReference>
<dbReference type="SUPFAM" id="SSF48317">
    <property type="entry name" value="Acid phosphatase/Vanadium-dependent haloperoxidase"/>
    <property type="match status" value="1"/>
</dbReference>
<dbReference type="CDD" id="cd01610">
    <property type="entry name" value="PAP2_like"/>
    <property type="match status" value="1"/>
</dbReference>
<feature type="region of interest" description="Disordered" evidence="1">
    <location>
        <begin position="1"/>
        <end position="20"/>
    </location>
</feature>
<dbReference type="OrthoDB" id="8004717at2"/>
<name>A0A7W9BU15_9SPHN</name>
<feature type="domain" description="Phosphatidic acid phosphatase type 2/haloperoxidase" evidence="2">
    <location>
        <begin position="81"/>
        <end position="192"/>
    </location>
</feature>
<dbReference type="RefSeq" id="WP_157176384.1">
    <property type="nucleotide sequence ID" value="NZ_BMJP01000004.1"/>
</dbReference>
<dbReference type="Proteomes" id="UP000546701">
    <property type="component" value="Unassembled WGS sequence"/>
</dbReference>
<comment type="caution">
    <text evidence="3">The sequence shown here is derived from an EMBL/GenBank/DDBJ whole genome shotgun (WGS) entry which is preliminary data.</text>
</comment>
<proteinExistence type="predicted"/>
<accession>A0A7W9BU15</accession>
<evidence type="ECO:0000256" key="1">
    <source>
        <dbReference type="SAM" id="MobiDB-lite"/>
    </source>
</evidence>
<dbReference type="InterPro" id="IPR036938">
    <property type="entry name" value="PAP2/HPO_sf"/>
</dbReference>
<evidence type="ECO:0000313" key="3">
    <source>
        <dbReference type="EMBL" id="MBB5730110.1"/>
    </source>
</evidence>